<reference evidence="2 3" key="1">
    <citation type="submission" date="2018-06" db="EMBL/GenBank/DDBJ databases">
        <title>Fusarium incarnatum-equiseti species complex species 28.</title>
        <authorList>
            <person name="Gardiner D.M."/>
        </authorList>
    </citation>
    <scope>NUCLEOTIDE SEQUENCE [LARGE SCALE GENOMIC DNA]</scope>
    <source>
        <strain evidence="2 3">FIESC_28</strain>
    </source>
</reference>
<evidence type="ECO:0000313" key="2">
    <source>
        <dbReference type="EMBL" id="RBR27114.1"/>
    </source>
</evidence>
<dbReference type="RefSeq" id="XP_031021705.1">
    <property type="nucleotide sequence ID" value="XM_031154238.1"/>
</dbReference>
<feature type="region of interest" description="Disordered" evidence="1">
    <location>
        <begin position="127"/>
        <end position="206"/>
    </location>
</feature>
<evidence type="ECO:0000256" key="1">
    <source>
        <dbReference type="SAM" id="MobiDB-lite"/>
    </source>
</evidence>
<gene>
    <name evidence="2" type="ORF">FIESC28_00087</name>
</gene>
<sequence length="389" mass="43138">MTATAATQEELLLHSKSTPRVRIRAKGVSNRTPPEETKDCIEVAGNCTPMASRKRAPVNWSPRSSDQTADNITVNPQSLGASQTFAAPRPPTVSRALAAPQPFAVQQLHAASQRDADSPIYDLTALPQPAHFPVGTQPSSRPPYDLSPNALASNQNRWGRRQNSKQNKQDASKAPKVAQVSKKSTTQLKPTRKHDRNGINNEDSTEHRFITTNLASQQIPSFDPQSITRRPPAISPSQMSDPDIYLSYQINMSRHLAYNGVPGPYLIGHFLCDLHLPSTQLVKLAVREVDPQGEAYWRHLITGARLEPGDESTIAGKPVALSNGSFQWLEDERGRMIKPKWRFIQPPKSEKVEVPQTPQILRTRDRGQQQQVDQVYPGLRPGCNPRLSS</sequence>
<comment type="caution">
    <text evidence="2">The sequence shown here is derived from an EMBL/GenBank/DDBJ whole genome shotgun (WGS) entry which is preliminary data.</text>
</comment>
<dbReference type="OrthoDB" id="5082440at2759"/>
<dbReference type="EMBL" id="QKXC01000003">
    <property type="protein sequence ID" value="RBR27114.1"/>
    <property type="molecule type" value="Genomic_DNA"/>
</dbReference>
<name>A0A366SCS3_9HYPO</name>
<proteinExistence type="predicted"/>
<dbReference type="Proteomes" id="UP000253153">
    <property type="component" value="Unassembled WGS sequence"/>
</dbReference>
<feature type="compositionally biased region" description="Polar residues" evidence="1">
    <location>
        <begin position="61"/>
        <end position="74"/>
    </location>
</feature>
<accession>A0A366SCS3</accession>
<feature type="region of interest" description="Disordered" evidence="1">
    <location>
        <begin position="51"/>
        <end position="74"/>
    </location>
</feature>
<protein>
    <submittedName>
        <fullName evidence="2">Uncharacterized protein</fullName>
    </submittedName>
</protein>
<dbReference type="GeneID" id="41989534"/>
<dbReference type="AlphaFoldDB" id="A0A366SCS3"/>
<feature type="region of interest" description="Disordered" evidence="1">
    <location>
        <begin position="348"/>
        <end position="389"/>
    </location>
</feature>
<organism evidence="2 3">
    <name type="scientific">Fusarium coffeatum</name>
    <dbReference type="NCBI Taxonomy" id="231269"/>
    <lineage>
        <taxon>Eukaryota</taxon>
        <taxon>Fungi</taxon>
        <taxon>Dikarya</taxon>
        <taxon>Ascomycota</taxon>
        <taxon>Pezizomycotina</taxon>
        <taxon>Sordariomycetes</taxon>
        <taxon>Hypocreomycetidae</taxon>
        <taxon>Hypocreales</taxon>
        <taxon>Nectriaceae</taxon>
        <taxon>Fusarium</taxon>
        <taxon>Fusarium incarnatum-equiseti species complex</taxon>
    </lineage>
</organism>
<keyword evidence="3" id="KW-1185">Reference proteome</keyword>
<evidence type="ECO:0000313" key="3">
    <source>
        <dbReference type="Proteomes" id="UP000253153"/>
    </source>
</evidence>